<keyword evidence="3" id="KW-1185">Reference proteome</keyword>
<dbReference type="EMBL" id="KZ824432">
    <property type="protein sequence ID" value="RAL02092.1"/>
    <property type="molecule type" value="Genomic_DNA"/>
</dbReference>
<proteinExistence type="predicted"/>
<organism evidence="2 3">
    <name type="scientific">Aspergillus ibericus CBS 121593</name>
    <dbReference type="NCBI Taxonomy" id="1448316"/>
    <lineage>
        <taxon>Eukaryota</taxon>
        <taxon>Fungi</taxon>
        <taxon>Dikarya</taxon>
        <taxon>Ascomycota</taxon>
        <taxon>Pezizomycotina</taxon>
        <taxon>Eurotiomycetes</taxon>
        <taxon>Eurotiomycetidae</taxon>
        <taxon>Eurotiales</taxon>
        <taxon>Aspergillaceae</taxon>
        <taxon>Aspergillus</taxon>
        <taxon>Aspergillus subgen. Circumdati</taxon>
    </lineage>
</organism>
<accession>A0A395H2H4</accession>
<dbReference type="AlphaFoldDB" id="A0A395H2H4"/>
<dbReference type="GeneID" id="37222071"/>
<dbReference type="Proteomes" id="UP000249402">
    <property type="component" value="Unassembled WGS sequence"/>
</dbReference>
<evidence type="ECO:0000313" key="2">
    <source>
        <dbReference type="EMBL" id="RAL02092.1"/>
    </source>
</evidence>
<protein>
    <submittedName>
        <fullName evidence="2">Uncharacterized protein</fullName>
    </submittedName>
</protein>
<name>A0A395H2H4_9EURO</name>
<evidence type="ECO:0000256" key="1">
    <source>
        <dbReference type="SAM" id="MobiDB-lite"/>
    </source>
</evidence>
<feature type="region of interest" description="Disordered" evidence="1">
    <location>
        <begin position="91"/>
        <end position="113"/>
    </location>
</feature>
<gene>
    <name evidence="2" type="ORF">BO80DRAFT_39212</name>
</gene>
<dbReference type="RefSeq" id="XP_025576419.1">
    <property type="nucleotide sequence ID" value="XM_025717206.1"/>
</dbReference>
<evidence type="ECO:0000313" key="3">
    <source>
        <dbReference type="Proteomes" id="UP000249402"/>
    </source>
</evidence>
<sequence length="199" mass="22331">MRTMWQPPQSQPVALLVHLLRYWPTYSKVPTHRCLLCFAECHQLYVSSKLNQSSGVHARAGPIIWYFQYIPGEEGSAVRPLPACRLRGAWEGSGPKGGKAPESRVGGVLTKSGQHRNGPVRQRFVRFPMGMRARRCQQQPCAVNQTYRRLSAAQATSSCIRGFGGVPVAPRGRRFRETVDSSRGVHLIKQGQQQLHSWI</sequence>
<dbReference type="VEuPathDB" id="FungiDB:BO80DRAFT_39212"/>
<reference evidence="2 3" key="1">
    <citation type="submission" date="2018-02" db="EMBL/GenBank/DDBJ databases">
        <title>The genomes of Aspergillus section Nigri reveals drivers in fungal speciation.</title>
        <authorList>
            <consortium name="DOE Joint Genome Institute"/>
            <person name="Vesth T.C."/>
            <person name="Nybo J."/>
            <person name="Theobald S."/>
            <person name="Brandl J."/>
            <person name="Frisvad J.C."/>
            <person name="Nielsen K.F."/>
            <person name="Lyhne E.K."/>
            <person name="Kogle M.E."/>
            <person name="Kuo A."/>
            <person name="Riley R."/>
            <person name="Clum A."/>
            <person name="Nolan M."/>
            <person name="Lipzen A."/>
            <person name="Salamov A."/>
            <person name="Henrissat B."/>
            <person name="Wiebenga A."/>
            <person name="De vries R.P."/>
            <person name="Grigoriev I.V."/>
            <person name="Mortensen U.H."/>
            <person name="Andersen M.R."/>
            <person name="Baker S.E."/>
        </authorList>
    </citation>
    <scope>NUCLEOTIDE SEQUENCE [LARGE SCALE GENOMIC DNA]</scope>
    <source>
        <strain evidence="2 3">CBS 121593</strain>
    </source>
</reference>